<organism evidence="2 3">
    <name type="scientific">Pseudocercospora musae</name>
    <dbReference type="NCBI Taxonomy" id="113226"/>
    <lineage>
        <taxon>Eukaryota</taxon>
        <taxon>Fungi</taxon>
        <taxon>Dikarya</taxon>
        <taxon>Ascomycota</taxon>
        <taxon>Pezizomycotina</taxon>
        <taxon>Dothideomycetes</taxon>
        <taxon>Dothideomycetidae</taxon>
        <taxon>Mycosphaerellales</taxon>
        <taxon>Mycosphaerellaceae</taxon>
        <taxon>Pseudocercospora</taxon>
    </lineage>
</organism>
<dbReference type="Proteomes" id="UP000073492">
    <property type="component" value="Unassembled WGS sequence"/>
</dbReference>
<gene>
    <name evidence="2" type="ORF">AC579_3212</name>
</gene>
<sequence>MKANPPSKHYHQHHLISMQYHPNSTNMATTGFAARTQRRKNLELSMLRRPSDTASIPSQYSATTAGPPSISDRQDPSPSSPHSSVSTSGSSVVIENYDKFHALQLQLQKNTAQIELNEARMKQIEIDDTSMAEDIQSKLTAVMELNQRLSLLRAMLARADKVSQGHFGL</sequence>
<reference evidence="2 3" key="1">
    <citation type="submission" date="2015-07" db="EMBL/GenBank/DDBJ databases">
        <title>Comparative genomics of the Sigatoka disease complex on banana suggests a link between parallel evolutionary changes in Pseudocercospora fijiensis and Pseudocercospora eumusae and increased virulence on the banana host.</title>
        <authorList>
            <person name="Chang T.-C."/>
            <person name="Salvucci A."/>
            <person name="Crous P.W."/>
            <person name="Stergiopoulos I."/>
        </authorList>
    </citation>
    <scope>NUCLEOTIDE SEQUENCE [LARGE SCALE GENOMIC DNA]</scope>
    <source>
        <strain evidence="2 3">CBS 116634</strain>
    </source>
</reference>
<feature type="compositionally biased region" description="Polar residues" evidence="1">
    <location>
        <begin position="52"/>
        <end position="66"/>
    </location>
</feature>
<keyword evidence="3" id="KW-1185">Reference proteome</keyword>
<comment type="caution">
    <text evidence="2">The sequence shown here is derived from an EMBL/GenBank/DDBJ whole genome shotgun (WGS) entry which is preliminary data.</text>
</comment>
<name>A0A139IRQ6_9PEZI</name>
<accession>A0A139IRQ6</accession>
<evidence type="ECO:0000256" key="1">
    <source>
        <dbReference type="SAM" id="MobiDB-lite"/>
    </source>
</evidence>
<dbReference type="OrthoDB" id="3648272at2759"/>
<feature type="region of interest" description="Disordered" evidence="1">
    <location>
        <begin position="49"/>
        <end position="90"/>
    </location>
</feature>
<dbReference type="AlphaFoldDB" id="A0A139IRQ6"/>
<dbReference type="EMBL" id="LFZO01000019">
    <property type="protein sequence ID" value="KXT17487.1"/>
    <property type="molecule type" value="Genomic_DNA"/>
</dbReference>
<feature type="compositionally biased region" description="Low complexity" evidence="1">
    <location>
        <begin position="67"/>
        <end position="90"/>
    </location>
</feature>
<protein>
    <submittedName>
        <fullName evidence="2">Uncharacterized protein</fullName>
    </submittedName>
</protein>
<evidence type="ECO:0000313" key="3">
    <source>
        <dbReference type="Proteomes" id="UP000073492"/>
    </source>
</evidence>
<proteinExistence type="predicted"/>
<evidence type="ECO:0000313" key="2">
    <source>
        <dbReference type="EMBL" id="KXT17487.1"/>
    </source>
</evidence>